<organism evidence="2 3">
    <name type="scientific">Schaalia cardiffensis F0333</name>
    <dbReference type="NCBI Taxonomy" id="888050"/>
    <lineage>
        <taxon>Bacteria</taxon>
        <taxon>Bacillati</taxon>
        <taxon>Actinomycetota</taxon>
        <taxon>Actinomycetes</taxon>
        <taxon>Actinomycetales</taxon>
        <taxon>Actinomycetaceae</taxon>
        <taxon>Schaalia</taxon>
    </lineage>
</organism>
<dbReference type="STRING" id="888050.HMPREF9004_1924"/>
<protein>
    <recommendedName>
        <fullName evidence="1">Ketopantoate reductase N-terminal domain-containing protein</fullName>
    </recommendedName>
</protein>
<dbReference type="SUPFAM" id="SSF51735">
    <property type="entry name" value="NAD(P)-binding Rossmann-fold domains"/>
    <property type="match status" value="1"/>
</dbReference>
<dbReference type="eggNOG" id="COG1893">
    <property type="taxonomic scope" value="Bacteria"/>
</dbReference>
<dbReference type="AlphaFoldDB" id="N6X1S7"/>
<dbReference type="HOGENOM" id="CLU_055593_0_0_11"/>
<dbReference type="InterPro" id="IPR036291">
    <property type="entry name" value="NAD(P)-bd_dom_sf"/>
</dbReference>
<dbReference type="PATRIC" id="fig|888050.3.peg.1843"/>
<dbReference type="Gene3D" id="3.40.50.720">
    <property type="entry name" value="NAD(P)-binding Rossmann-like Domain"/>
    <property type="match status" value="1"/>
</dbReference>
<sequence>MRILVYGCGVIGSLTAHELIRAGNDVTVLARGRWKEVLEQEGLVIGHRPSMRTTRDRPRIIDTLDAEDRYDLIVVVMQWTQLPAVIPSIAKNTSPAVLLIGNNPDPSATIEGLRAHDDGKTVLFGFQMSAGHRDEHRVVSFHMGVPITIGAAQGEASAPERSLVERAFVGSRCRLTWEKNMAEWLAAHLALVLPTVYLCRSTGFNLKRASWGDAGRILDAVKEARALLRDLGMSVNDKEDAGFEAGAGRALAQATLWLMAKTPAGRLAASDHCRNAPDEMDALDQAFEDMRAGSALTMPTWDALRRASHITP</sequence>
<dbReference type="OrthoDB" id="9793586at2"/>
<gene>
    <name evidence="2" type="ORF">HMPREF9004_1924</name>
</gene>
<accession>N6X1S7</accession>
<name>N6X1S7_9ACTO</name>
<dbReference type="InterPro" id="IPR013332">
    <property type="entry name" value="KPR_N"/>
</dbReference>
<dbReference type="Pfam" id="PF02558">
    <property type="entry name" value="ApbA"/>
    <property type="match status" value="1"/>
</dbReference>
<evidence type="ECO:0000259" key="1">
    <source>
        <dbReference type="Pfam" id="PF02558"/>
    </source>
</evidence>
<proteinExistence type="predicted"/>
<feature type="domain" description="Ketopantoate reductase N-terminal" evidence="1">
    <location>
        <begin position="3"/>
        <end position="153"/>
    </location>
</feature>
<dbReference type="RefSeq" id="WP_005964993.1">
    <property type="nucleotide sequence ID" value="NZ_CP040505.1"/>
</dbReference>
<dbReference type="EMBL" id="AQHZ01000029">
    <property type="protein sequence ID" value="ENO17382.1"/>
    <property type="molecule type" value="Genomic_DNA"/>
</dbReference>
<evidence type="ECO:0000313" key="3">
    <source>
        <dbReference type="Proteomes" id="UP000013015"/>
    </source>
</evidence>
<comment type="caution">
    <text evidence="2">The sequence shown here is derived from an EMBL/GenBank/DDBJ whole genome shotgun (WGS) entry which is preliminary data.</text>
</comment>
<dbReference type="Proteomes" id="UP000013015">
    <property type="component" value="Unassembled WGS sequence"/>
</dbReference>
<keyword evidence="3" id="KW-1185">Reference proteome</keyword>
<evidence type="ECO:0000313" key="2">
    <source>
        <dbReference type="EMBL" id="ENO17382.1"/>
    </source>
</evidence>
<reference evidence="2 3" key="1">
    <citation type="submission" date="2013-03" db="EMBL/GenBank/DDBJ databases">
        <title>Reference genome for the Human Microbiome Project.</title>
        <authorList>
            <person name="Aqrawi P."/>
            <person name="Ayvaz T."/>
            <person name="Bess C."/>
            <person name="Blankenburg K."/>
            <person name="Coyle M."/>
            <person name="Deng J."/>
            <person name="Forbes L."/>
            <person name="Fowler G."/>
            <person name="Francisco L."/>
            <person name="Fu Q."/>
            <person name="Gibbs R."/>
            <person name="Gross S."/>
            <person name="Gubbala S."/>
            <person name="Hale W."/>
            <person name="Hemphill L."/>
            <person name="Highlander S."/>
            <person name="Hirani K."/>
            <person name="Jackson L."/>
            <person name="Jakkamsetti A."/>
            <person name="Javaid M."/>
            <person name="Jayaseelan J.C."/>
            <person name="Jiang H."/>
            <person name="Joshi V."/>
            <person name="Korchina V."/>
            <person name="Kovar C."/>
            <person name="Lara F."/>
            <person name="Lee S."/>
            <person name="Liu Y."/>
            <person name="Mata R."/>
            <person name="Mathew T."/>
            <person name="Munidasa M."/>
            <person name="Muzny D."/>
            <person name="Nazareth L."/>
            <person name="Ngo R."/>
            <person name="Nguyen L."/>
            <person name="Nguyen N."/>
            <person name="Okwuonu G."/>
            <person name="Ongeri F."/>
            <person name="Palculict T."/>
            <person name="Patil S."/>
            <person name="Petrosino J."/>
            <person name="Pham C."/>
            <person name="Pham P."/>
            <person name="Pu L.-L."/>
            <person name="Qin X."/>
            <person name="Qu J."/>
            <person name="Reid J."/>
            <person name="Ross M."/>
            <person name="Ruth R."/>
            <person name="Saada N."/>
            <person name="San Lucas F."/>
            <person name="Santibanez J."/>
            <person name="Shang Y."/>
            <person name="Simmons D."/>
            <person name="Song X.-Z."/>
            <person name="Tang L.-Y."/>
            <person name="Thornton R."/>
            <person name="Warren J."/>
            <person name="Weissenberger G."/>
            <person name="Wilczek-Boney K."/>
            <person name="Worley K."/>
            <person name="Youmans B."/>
            <person name="Zhang J."/>
            <person name="Zhang L."/>
            <person name="Zhao Z."/>
            <person name="Zhou C."/>
            <person name="Zhu D."/>
            <person name="Zhu Y."/>
        </authorList>
    </citation>
    <scope>NUCLEOTIDE SEQUENCE [LARGE SCALE GENOMIC DNA]</scope>
    <source>
        <strain evidence="2 3">F0333</strain>
    </source>
</reference>